<dbReference type="InterPro" id="IPR025558">
    <property type="entry name" value="DUF4283"/>
</dbReference>
<keyword evidence="3" id="KW-1185">Reference proteome</keyword>
<gene>
    <name evidence="2" type="ORF">KFK09_008716</name>
</gene>
<proteinExistence type="predicted"/>
<evidence type="ECO:0000313" key="2">
    <source>
        <dbReference type="EMBL" id="KAI0516044.1"/>
    </source>
</evidence>
<name>A0A8T3BKV3_DENNO</name>
<evidence type="ECO:0000313" key="3">
    <source>
        <dbReference type="Proteomes" id="UP000829196"/>
    </source>
</evidence>
<accession>A0A8T3BKV3</accession>
<dbReference type="Pfam" id="PF14111">
    <property type="entry name" value="DUF4283"/>
    <property type="match status" value="1"/>
</dbReference>
<dbReference type="Proteomes" id="UP000829196">
    <property type="component" value="Unassembled WGS sequence"/>
</dbReference>
<feature type="domain" description="DUF4283" evidence="1">
    <location>
        <begin position="76"/>
        <end position="145"/>
    </location>
</feature>
<protein>
    <recommendedName>
        <fullName evidence="1">DUF4283 domain-containing protein</fullName>
    </recommendedName>
</protein>
<dbReference type="AlphaFoldDB" id="A0A8T3BKV3"/>
<organism evidence="2 3">
    <name type="scientific">Dendrobium nobile</name>
    <name type="common">Orchid</name>
    <dbReference type="NCBI Taxonomy" id="94219"/>
    <lineage>
        <taxon>Eukaryota</taxon>
        <taxon>Viridiplantae</taxon>
        <taxon>Streptophyta</taxon>
        <taxon>Embryophyta</taxon>
        <taxon>Tracheophyta</taxon>
        <taxon>Spermatophyta</taxon>
        <taxon>Magnoliopsida</taxon>
        <taxon>Liliopsida</taxon>
        <taxon>Asparagales</taxon>
        <taxon>Orchidaceae</taxon>
        <taxon>Epidendroideae</taxon>
        <taxon>Malaxideae</taxon>
        <taxon>Dendrobiinae</taxon>
        <taxon>Dendrobium</taxon>
    </lineage>
</organism>
<comment type="caution">
    <text evidence="2">The sequence shown here is derived from an EMBL/GenBank/DDBJ whole genome shotgun (WGS) entry which is preliminary data.</text>
</comment>
<evidence type="ECO:0000259" key="1">
    <source>
        <dbReference type="Pfam" id="PF14111"/>
    </source>
</evidence>
<reference evidence="2" key="1">
    <citation type="journal article" date="2022" name="Front. Genet.">
        <title>Chromosome-Scale Assembly of the Dendrobium nobile Genome Provides Insights Into the Molecular Mechanism of the Biosynthesis of the Medicinal Active Ingredient of Dendrobium.</title>
        <authorList>
            <person name="Xu Q."/>
            <person name="Niu S.-C."/>
            <person name="Li K.-L."/>
            <person name="Zheng P.-J."/>
            <person name="Zhang X.-J."/>
            <person name="Jia Y."/>
            <person name="Liu Y."/>
            <person name="Niu Y.-X."/>
            <person name="Yu L.-H."/>
            <person name="Chen D.-F."/>
            <person name="Zhang G.-Q."/>
        </authorList>
    </citation>
    <scope>NUCLEOTIDE SEQUENCE</scope>
    <source>
        <tissue evidence="2">Leaf</tissue>
    </source>
</reference>
<dbReference type="EMBL" id="JAGYWB010000007">
    <property type="protein sequence ID" value="KAI0516044.1"/>
    <property type="molecule type" value="Genomic_DNA"/>
</dbReference>
<sequence>MDAPLSRAPSGIGAAKRANLVDSRFLSVINKSRSFKDVISGKSSTSSFPDLKPTTHCGMISQWVSEEEVFALAAPFQFALIGKFSIRRPKLDLIHQFFLNLKLYTGFFITLLEPKHFLIKLENNLDLNHIFGHRSYYIFNSYMKLFK</sequence>